<dbReference type="Gene3D" id="1.20.5.300">
    <property type="match status" value="1"/>
</dbReference>
<gene>
    <name evidence="3" type="ORF">H6G14_17420</name>
</gene>
<sequence>MLRKWLFAGALVMVIWLGLLSSPASSQQIESRLNNLQADFSRVLSRLNQIESQLNQNRQPASSPRTTITVPSGSRRNISLPEQEKMFDRLATLVVELKQQVNKLEARVTKLESP</sequence>
<reference evidence="3 4" key="1">
    <citation type="journal article" date="2020" name="ISME J.">
        <title>Comparative genomics reveals insights into cyanobacterial evolution and habitat adaptation.</title>
        <authorList>
            <person name="Chen M.Y."/>
            <person name="Teng W.K."/>
            <person name="Zhao L."/>
            <person name="Hu C.X."/>
            <person name="Zhou Y.K."/>
            <person name="Han B.P."/>
            <person name="Song L.R."/>
            <person name="Shu W.S."/>
        </authorList>
    </citation>
    <scope>NUCLEOTIDE SEQUENCE [LARGE SCALE GENOMIC DNA]</scope>
    <source>
        <strain evidence="3 4">FACHB-3921</strain>
    </source>
</reference>
<evidence type="ECO:0000256" key="2">
    <source>
        <dbReference type="SAM" id="MobiDB-lite"/>
    </source>
</evidence>
<organism evidence="3 4">
    <name type="scientific">Nostoc parmelioides FACHB-3921</name>
    <dbReference type="NCBI Taxonomy" id="2692909"/>
    <lineage>
        <taxon>Bacteria</taxon>
        <taxon>Bacillati</taxon>
        <taxon>Cyanobacteriota</taxon>
        <taxon>Cyanophyceae</taxon>
        <taxon>Nostocales</taxon>
        <taxon>Nostocaceae</taxon>
        <taxon>Nostoc</taxon>
    </lineage>
</organism>
<dbReference type="EMBL" id="JACJQL010000026">
    <property type="protein sequence ID" value="MBD2253065.1"/>
    <property type="molecule type" value="Genomic_DNA"/>
</dbReference>
<name>A0ABR8BHS6_9NOSO</name>
<evidence type="ECO:0000313" key="3">
    <source>
        <dbReference type="EMBL" id="MBD2253065.1"/>
    </source>
</evidence>
<dbReference type="RefSeq" id="WP_190568626.1">
    <property type="nucleotide sequence ID" value="NZ_JACJQL010000026.1"/>
</dbReference>
<evidence type="ECO:0000313" key="4">
    <source>
        <dbReference type="Proteomes" id="UP000621307"/>
    </source>
</evidence>
<keyword evidence="4" id="KW-1185">Reference proteome</keyword>
<evidence type="ECO:0000256" key="1">
    <source>
        <dbReference type="SAM" id="Coils"/>
    </source>
</evidence>
<feature type="coiled-coil region" evidence="1">
    <location>
        <begin position="87"/>
        <end position="114"/>
    </location>
</feature>
<keyword evidence="1" id="KW-0175">Coiled coil</keyword>
<comment type="caution">
    <text evidence="3">The sequence shown here is derived from an EMBL/GenBank/DDBJ whole genome shotgun (WGS) entry which is preliminary data.</text>
</comment>
<feature type="region of interest" description="Disordered" evidence="2">
    <location>
        <begin position="54"/>
        <end position="75"/>
    </location>
</feature>
<protein>
    <submittedName>
        <fullName evidence="3">Uncharacterized protein</fullName>
    </submittedName>
</protein>
<dbReference type="Proteomes" id="UP000621307">
    <property type="component" value="Unassembled WGS sequence"/>
</dbReference>
<accession>A0ABR8BHS6</accession>
<proteinExistence type="predicted"/>